<organism evidence="4 5">
    <name type="scientific">Mesorhizobium loti R88b</name>
    <dbReference type="NCBI Taxonomy" id="935548"/>
    <lineage>
        <taxon>Bacteria</taxon>
        <taxon>Pseudomonadati</taxon>
        <taxon>Pseudomonadota</taxon>
        <taxon>Alphaproteobacteria</taxon>
        <taxon>Hyphomicrobiales</taxon>
        <taxon>Phyllobacteriaceae</taxon>
        <taxon>Mesorhizobium</taxon>
    </lineage>
</organism>
<dbReference type="PANTHER" id="PTHR43877">
    <property type="entry name" value="AMINOALKYLPHOSPHONATE N-ACETYLTRANSFERASE-RELATED-RELATED"/>
    <property type="match status" value="1"/>
</dbReference>
<reference evidence="4 5" key="1">
    <citation type="submission" date="2018-10" db="EMBL/GenBank/DDBJ databases">
        <authorList>
            <person name="Perry B.J."/>
            <person name="Sullivan J.T."/>
            <person name="Murphy R.J.T."/>
            <person name="Ramsay J.P."/>
            <person name="Ronson C.W."/>
        </authorList>
    </citation>
    <scope>NUCLEOTIDE SEQUENCE [LARGE SCALE GENOMIC DNA]</scope>
    <source>
        <strain evidence="4 5">R88b</strain>
    </source>
</reference>
<dbReference type="Pfam" id="PF00583">
    <property type="entry name" value="Acetyltransf_1"/>
    <property type="match status" value="1"/>
</dbReference>
<dbReference type="InterPro" id="IPR000182">
    <property type="entry name" value="GNAT_dom"/>
</dbReference>
<proteinExistence type="predicted"/>
<dbReference type="RefSeq" id="WP_032925496.1">
    <property type="nucleotide sequence ID" value="NZ_CP033367.1"/>
</dbReference>
<evidence type="ECO:0000256" key="2">
    <source>
        <dbReference type="ARBA" id="ARBA00023315"/>
    </source>
</evidence>
<sequence length="150" mass="16631">MTDGLRIAVEEDLPFVEAIVEAAYSHYIPIIGQKPGPMVDDYAALIGDRRVHVLQSDGVIKGVLVLIPEENAMLLDNIAVIPAAKGAGLGREMLMFAEQSARDAGYKSIRLYTHEKMTQNIALYSRIGYVETHRGEEKGLRRVYMTKALD</sequence>
<evidence type="ECO:0000256" key="1">
    <source>
        <dbReference type="ARBA" id="ARBA00022679"/>
    </source>
</evidence>
<dbReference type="CDD" id="cd04301">
    <property type="entry name" value="NAT_SF"/>
    <property type="match status" value="1"/>
</dbReference>
<dbReference type="InterPro" id="IPR016181">
    <property type="entry name" value="Acyl_CoA_acyltransferase"/>
</dbReference>
<dbReference type="InterPro" id="IPR050832">
    <property type="entry name" value="Bact_Acetyltransf"/>
</dbReference>
<name>A0A6M7WPD6_RHILI</name>
<dbReference type="AlphaFoldDB" id="A0A6M7WPD6"/>
<protein>
    <submittedName>
        <fullName evidence="4">GNAT family N-acetyltransferase</fullName>
    </submittedName>
</protein>
<feature type="domain" description="N-acetyltransferase" evidence="3">
    <location>
        <begin position="3"/>
        <end position="150"/>
    </location>
</feature>
<evidence type="ECO:0000259" key="3">
    <source>
        <dbReference type="PROSITE" id="PS51186"/>
    </source>
</evidence>
<dbReference type="Gene3D" id="3.40.630.30">
    <property type="match status" value="1"/>
</dbReference>
<dbReference type="GO" id="GO:0016747">
    <property type="term" value="F:acyltransferase activity, transferring groups other than amino-acyl groups"/>
    <property type="evidence" value="ECO:0007669"/>
    <property type="project" value="InterPro"/>
</dbReference>
<dbReference type="EMBL" id="CP033367">
    <property type="protein sequence ID" value="QKD02479.1"/>
    <property type="molecule type" value="Genomic_DNA"/>
</dbReference>
<dbReference type="PANTHER" id="PTHR43877:SF2">
    <property type="entry name" value="AMINOALKYLPHOSPHONATE N-ACETYLTRANSFERASE-RELATED"/>
    <property type="match status" value="1"/>
</dbReference>
<accession>A0A6M7WPD6</accession>
<dbReference type="SUPFAM" id="SSF55729">
    <property type="entry name" value="Acyl-CoA N-acyltransferases (Nat)"/>
    <property type="match status" value="1"/>
</dbReference>
<gene>
    <name evidence="4" type="ORF">EB235_14020</name>
</gene>
<evidence type="ECO:0000313" key="5">
    <source>
        <dbReference type="Proteomes" id="UP000503017"/>
    </source>
</evidence>
<dbReference type="Proteomes" id="UP000503017">
    <property type="component" value="Chromosome"/>
</dbReference>
<evidence type="ECO:0000313" key="4">
    <source>
        <dbReference type="EMBL" id="QKD02479.1"/>
    </source>
</evidence>
<dbReference type="PROSITE" id="PS51186">
    <property type="entry name" value="GNAT"/>
    <property type="match status" value="1"/>
</dbReference>
<keyword evidence="2" id="KW-0012">Acyltransferase</keyword>
<keyword evidence="1 4" id="KW-0808">Transferase</keyword>